<keyword evidence="6" id="KW-1185">Reference proteome</keyword>
<feature type="compositionally biased region" description="Low complexity" evidence="3">
    <location>
        <begin position="315"/>
        <end position="327"/>
    </location>
</feature>
<evidence type="ECO:0000313" key="5">
    <source>
        <dbReference type="EMBL" id="CAA7262460.1"/>
    </source>
</evidence>
<evidence type="ECO:0000256" key="1">
    <source>
        <dbReference type="ARBA" id="ARBA00022669"/>
    </source>
</evidence>
<name>A0A8S0VUN8_CYCAE</name>
<keyword evidence="2" id="KW-0843">Virulence</keyword>
<dbReference type="PROSITE" id="PS51782">
    <property type="entry name" value="LYSM"/>
    <property type="match status" value="2"/>
</dbReference>
<feature type="domain" description="LysM" evidence="4">
    <location>
        <begin position="221"/>
        <end position="267"/>
    </location>
</feature>
<dbReference type="PANTHER" id="PTHR34997:SF1">
    <property type="entry name" value="PEPTIDOGLYCAN-BINDING LYSIN DOMAIN"/>
    <property type="match status" value="1"/>
</dbReference>
<evidence type="ECO:0000256" key="2">
    <source>
        <dbReference type="ARBA" id="ARBA00023026"/>
    </source>
</evidence>
<sequence length="361" mass="37815">MILRYFLSRRTRHRILINNLTSRPASSAPNTPQSLQAGKGRWIRCGHVSPVIERQDLLSANLRGAFGCPEISVSQQRYSTGVWTSSHSPLTVCTASSARRNPTASSPWASWFSNLPLFIPATFDSPPSSRLSSPSPQPTMFAQLFAAAFVAVAAQSVVAADACSRSYTIKAGDYCDKISQANNVSTFQLAAVNSGSINSECTNLQIGAELCLGHSGEDCAETYIVKADDTCSGITSGAGVNSTILYLNNPQIDEGCTNIYIGEVLCISKTVQVPPIPSTGVVVPVSGPPAQAPTGDKPAADPPKAITVTPTVSSTPAPAAAAPTPATDDNDDDCDDDAADGDNANDGDDDDDADLPYCDEI</sequence>
<evidence type="ECO:0000259" key="4">
    <source>
        <dbReference type="PROSITE" id="PS51782"/>
    </source>
</evidence>
<dbReference type="SUPFAM" id="SSF54106">
    <property type="entry name" value="LysM domain"/>
    <property type="match status" value="2"/>
</dbReference>
<dbReference type="SMART" id="SM00257">
    <property type="entry name" value="LysM"/>
    <property type="match status" value="2"/>
</dbReference>
<reference evidence="5 6" key="1">
    <citation type="submission" date="2020-01" db="EMBL/GenBank/DDBJ databases">
        <authorList>
            <person name="Gupta K D."/>
        </authorList>
    </citation>
    <scope>NUCLEOTIDE SEQUENCE [LARGE SCALE GENOMIC DNA]</scope>
</reference>
<evidence type="ECO:0000313" key="6">
    <source>
        <dbReference type="Proteomes" id="UP000467700"/>
    </source>
</evidence>
<comment type="caution">
    <text evidence="5">The sequence shown here is derived from an EMBL/GenBank/DDBJ whole genome shotgun (WGS) entry which is preliminary data.</text>
</comment>
<dbReference type="EMBL" id="CACVBS010000036">
    <property type="protein sequence ID" value="CAA7262460.1"/>
    <property type="molecule type" value="Genomic_DNA"/>
</dbReference>
<dbReference type="Pfam" id="PF01476">
    <property type="entry name" value="LysM"/>
    <property type="match status" value="2"/>
</dbReference>
<accession>A0A8S0VUN8</accession>
<dbReference type="Proteomes" id="UP000467700">
    <property type="component" value="Unassembled WGS sequence"/>
</dbReference>
<feature type="compositionally biased region" description="Acidic residues" evidence="3">
    <location>
        <begin position="328"/>
        <end position="361"/>
    </location>
</feature>
<dbReference type="InterPro" id="IPR052210">
    <property type="entry name" value="LysM1-like"/>
</dbReference>
<dbReference type="AlphaFoldDB" id="A0A8S0VUN8"/>
<dbReference type="InterPro" id="IPR018392">
    <property type="entry name" value="LysM"/>
</dbReference>
<dbReference type="PANTHER" id="PTHR34997">
    <property type="entry name" value="AM15"/>
    <property type="match status" value="1"/>
</dbReference>
<organism evidence="5 6">
    <name type="scientific">Cyclocybe aegerita</name>
    <name type="common">Black poplar mushroom</name>
    <name type="synonym">Agrocybe aegerita</name>
    <dbReference type="NCBI Taxonomy" id="1973307"/>
    <lineage>
        <taxon>Eukaryota</taxon>
        <taxon>Fungi</taxon>
        <taxon>Dikarya</taxon>
        <taxon>Basidiomycota</taxon>
        <taxon>Agaricomycotina</taxon>
        <taxon>Agaricomycetes</taxon>
        <taxon>Agaricomycetidae</taxon>
        <taxon>Agaricales</taxon>
        <taxon>Agaricineae</taxon>
        <taxon>Bolbitiaceae</taxon>
        <taxon>Cyclocybe</taxon>
    </lineage>
</organism>
<feature type="region of interest" description="Disordered" evidence="3">
    <location>
        <begin position="287"/>
        <end position="361"/>
    </location>
</feature>
<dbReference type="InterPro" id="IPR036779">
    <property type="entry name" value="LysM_dom_sf"/>
</dbReference>
<dbReference type="CDD" id="cd00118">
    <property type="entry name" value="LysM"/>
    <property type="match status" value="2"/>
</dbReference>
<keyword evidence="1" id="KW-0147">Chitin-binding</keyword>
<gene>
    <name evidence="5" type="ORF">AAE3_LOCUS4991</name>
</gene>
<evidence type="ECO:0000256" key="3">
    <source>
        <dbReference type="SAM" id="MobiDB-lite"/>
    </source>
</evidence>
<dbReference type="OrthoDB" id="5985073at2759"/>
<dbReference type="GO" id="GO:0008061">
    <property type="term" value="F:chitin binding"/>
    <property type="evidence" value="ECO:0007669"/>
    <property type="project" value="UniProtKB-KW"/>
</dbReference>
<dbReference type="Gene3D" id="3.10.350.10">
    <property type="entry name" value="LysM domain"/>
    <property type="match status" value="2"/>
</dbReference>
<proteinExistence type="predicted"/>
<protein>
    <recommendedName>
        <fullName evidence="4">LysM domain-containing protein</fullName>
    </recommendedName>
</protein>
<feature type="domain" description="LysM" evidence="4">
    <location>
        <begin position="165"/>
        <end position="212"/>
    </location>
</feature>